<evidence type="ECO:0000256" key="3">
    <source>
        <dbReference type="ARBA" id="ARBA00023163"/>
    </source>
</evidence>
<dbReference type="InterPro" id="IPR000792">
    <property type="entry name" value="Tscrpt_reg_LuxR_C"/>
</dbReference>
<keyword evidence="6" id="KW-1185">Reference proteome</keyword>
<dbReference type="CDD" id="cd06170">
    <property type="entry name" value="LuxR_C_like"/>
    <property type="match status" value="1"/>
</dbReference>
<protein>
    <recommendedName>
        <fullName evidence="4">HTH luxR-type domain-containing protein</fullName>
    </recommendedName>
</protein>
<keyword evidence="3" id="KW-0804">Transcription</keyword>
<dbReference type="SUPFAM" id="SSF46894">
    <property type="entry name" value="C-terminal effector domain of the bipartite response regulators"/>
    <property type="match status" value="1"/>
</dbReference>
<evidence type="ECO:0000313" key="5">
    <source>
        <dbReference type="EMBL" id="BBY27445.1"/>
    </source>
</evidence>
<keyword evidence="1" id="KW-0805">Transcription regulation</keyword>
<dbReference type="PANTHER" id="PTHR44688">
    <property type="entry name" value="DNA-BINDING TRANSCRIPTIONAL ACTIVATOR DEVR_DOSR"/>
    <property type="match status" value="1"/>
</dbReference>
<dbReference type="InterPro" id="IPR016032">
    <property type="entry name" value="Sig_transdc_resp-reg_C-effctor"/>
</dbReference>
<dbReference type="Gene3D" id="1.10.10.10">
    <property type="entry name" value="Winged helix-like DNA-binding domain superfamily/Winged helix DNA-binding domain"/>
    <property type="match status" value="1"/>
</dbReference>
<evidence type="ECO:0000259" key="4">
    <source>
        <dbReference type="PROSITE" id="PS50043"/>
    </source>
</evidence>
<sequence>MPLHYDTESDVHLTGPDVDLIADCAYSAGSEERGPAGAYILERLGGIVHADAAAILGWNPVARHHVLVSNVEYAPSTLLGLSEPYTDTDPHHEMLACKQPLRFADLPYDYRTTEFYEDVIGPAGFQDGMTTCLFGQSGDYVGMVHMSSDTRGTFDRRHSLLLKAIAPSIGRLCSPVRPRLTADTSSLAYMDGTGRSHAWGRCPAPGVCDEPEFILATARFLSSGRESVIGLWPTATSWLRVRMDRVDEPLWGSGIVALVATTPTQVPYGLTGREVDILTGVAHGLSNQQIASRFGISVRTTTAHVEKILHKLAERSRTGAAVRAIEEGLARLIP</sequence>
<evidence type="ECO:0000256" key="2">
    <source>
        <dbReference type="ARBA" id="ARBA00023125"/>
    </source>
</evidence>
<dbReference type="InterPro" id="IPR036388">
    <property type="entry name" value="WH-like_DNA-bd_sf"/>
</dbReference>
<evidence type="ECO:0000256" key="1">
    <source>
        <dbReference type="ARBA" id="ARBA00023015"/>
    </source>
</evidence>
<dbReference type="GO" id="GO:0003677">
    <property type="term" value="F:DNA binding"/>
    <property type="evidence" value="ECO:0007669"/>
    <property type="project" value="UniProtKB-KW"/>
</dbReference>
<dbReference type="KEGG" id="msei:MSEDJ_15410"/>
<dbReference type="Pfam" id="PF00196">
    <property type="entry name" value="GerE"/>
    <property type="match status" value="1"/>
</dbReference>
<organism evidence="5 6">
    <name type="scientific">Mycolicibacterium sediminis</name>
    <dbReference type="NCBI Taxonomy" id="1286180"/>
    <lineage>
        <taxon>Bacteria</taxon>
        <taxon>Bacillati</taxon>
        <taxon>Actinomycetota</taxon>
        <taxon>Actinomycetes</taxon>
        <taxon>Mycobacteriales</taxon>
        <taxon>Mycobacteriaceae</taxon>
        <taxon>Mycolicibacterium</taxon>
    </lineage>
</organism>
<name>A0A7I7QMI2_9MYCO</name>
<dbReference type="PRINTS" id="PR00038">
    <property type="entry name" value="HTHLUXR"/>
</dbReference>
<evidence type="ECO:0000313" key="6">
    <source>
        <dbReference type="Proteomes" id="UP000467193"/>
    </source>
</evidence>
<feature type="domain" description="HTH luxR-type" evidence="4">
    <location>
        <begin position="263"/>
        <end position="328"/>
    </location>
</feature>
<keyword evidence="2" id="KW-0238">DNA-binding</keyword>
<dbReference type="GO" id="GO:0006355">
    <property type="term" value="P:regulation of DNA-templated transcription"/>
    <property type="evidence" value="ECO:0007669"/>
    <property type="project" value="InterPro"/>
</dbReference>
<dbReference type="EMBL" id="AP022588">
    <property type="protein sequence ID" value="BBY27445.1"/>
    <property type="molecule type" value="Genomic_DNA"/>
</dbReference>
<dbReference type="PROSITE" id="PS50043">
    <property type="entry name" value="HTH_LUXR_2"/>
    <property type="match status" value="1"/>
</dbReference>
<proteinExistence type="predicted"/>
<dbReference type="Proteomes" id="UP000467193">
    <property type="component" value="Chromosome"/>
</dbReference>
<reference evidence="5 6" key="1">
    <citation type="journal article" date="2019" name="Emerg. Microbes Infect.">
        <title>Comprehensive subspecies identification of 175 nontuberculous mycobacteria species based on 7547 genomic profiles.</title>
        <authorList>
            <person name="Matsumoto Y."/>
            <person name="Kinjo T."/>
            <person name="Motooka D."/>
            <person name="Nabeya D."/>
            <person name="Jung N."/>
            <person name="Uechi K."/>
            <person name="Horii T."/>
            <person name="Iida T."/>
            <person name="Fujita J."/>
            <person name="Nakamura S."/>
        </authorList>
    </citation>
    <scope>NUCLEOTIDE SEQUENCE [LARGE SCALE GENOMIC DNA]</scope>
    <source>
        <strain evidence="5 6">JCM 17899</strain>
    </source>
</reference>
<dbReference type="AlphaFoldDB" id="A0A7I7QMI2"/>
<dbReference type="RefSeq" id="WP_163796317.1">
    <property type="nucleotide sequence ID" value="NZ_AP022588.1"/>
</dbReference>
<accession>A0A7I7QMI2</accession>
<gene>
    <name evidence="5" type="ORF">MSEDJ_15410</name>
</gene>
<dbReference type="PANTHER" id="PTHR44688:SF16">
    <property type="entry name" value="DNA-BINDING TRANSCRIPTIONAL ACTIVATOR DEVR_DOSR"/>
    <property type="match status" value="1"/>
</dbReference>
<dbReference type="SMART" id="SM00421">
    <property type="entry name" value="HTH_LUXR"/>
    <property type="match status" value="1"/>
</dbReference>